<dbReference type="InterPro" id="IPR013087">
    <property type="entry name" value="Znf_C2H2_type"/>
</dbReference>
<dbReference type="SUPFAM" id="SSF57667">
    <property type="entry name" value="beta-beta-alpha zinc fingers"/>
    <property type="match status" value="1"/>
</dbReference>
<proteinExistence type="predicted"/>
<dbReference type="PROSITE" id="PS50157">
    <property type="entry name" value="ZINC_FINGER_C2H2_2"/>
    <property type="match status" value="1"/>
</dbReference>
<keyword evidence="1" id="KW-0863">Zinc-finger</keyword>
<dbReference type="Proteomes" id="UP000294847">
    <property type="component" value="Chromosome 3"/>
</dbReference>
<sequence>MCHTLGHGFPRYPCEEPECGRVFYRAHLLARHRE</sequence>
<dbReference type="AlphaFoldDB" id="A0A4V1C6G6"/>
<name>A0A4V1C6G6_PYROR</name>
<feature type="domain" description="C2H2-type" evidence="2">
    <location>
        <begin position="12"/>
        <end position="34"/>
    </location>
</feature>
<protein>
    <recommendedName>
        <fullName evidence="2">C2H2-type domain-containing protein</fullName>
    </recommendedName>
</protein>
<evidence type="ECO:0000313" key="4">
    <source>
        <dbReference type="Proteomes" id="UP000294847"/>
    </source>
</evidence>
<accession>A0A4V1C6G6</accession>
<organism evidence="3 4">
    <name type="scientific">Pyricularia oryzae</name>
    <name type="common">Rice blast fungus</name>
    <name type="synonym">Magnaporthe oryzae</name>
    <dbReference type="NCBI Taxonomy" id="318829"/>
    <lineage>
        <taxon>Eukaryota</taxon>
        <taxon>Fungi</taxon>
        <taxon>Dikarya</taxon>
        <taxon>Ascomycota</taxon>
        <taxon>Pezizomycotina</taxon>
        <taxon>Sordariomycetes</taxon>
        <taxon>Sordariomycetidae</taxon>
        <taxon>Magnaporthales</taxon>
        <taxon>Pyriculariaceae</taxon>
        <taxon>Pyricularia</taxon>
    </lineage>
</organism>
<dbReference type="Gene3D" id="3.30.160.60">
    <property type="entry name" value="Classic Zinc Finger"/>
    <property type="match status" value="1"/>
</dbReference>
<dbReference type="EMBL" id="CP034206">
    <property type="protein sequence ID" value="QBZ59815.1"/>
    <property type="molecule type" value="Genomic_DNA"/>
</dbReference>
<gene>
    <name evidence="3" type="ORF">PoMZ_04779</name>
</gene>
<evidence type="ECO:0000259" key="2">
    <source>
        <dbReference type="PROSITE" id="PS50157"/>
    </source>
</evidence>
<evidence type="ECO:0000256" key="1">
    <source>
        <dbReference type="PROSITE-ProRule" id="PRU00042"/>
    </source>
</evidence>
<keyword evidence="1" id="KW-0479">Metal-binding</keyword>
<dbReference type="GO" id="GO:0008270">
    <property type="term" value="F:zinc ion binding"/>
    <property type="evidence" value="ECO:0007669"/>
    <property type="project" value="UniProtKB-KW"/>
</dbReference>
<keyword evidence="1" id="KW-0862">Zinc</keyword>
<dbReference type="InterPro" id="IPR036236">
    <property type="entry name" value="Znf_C2H2_sf"/>
</dbReference>
<evidence type="ECO:0000313" key="3">
    <source>
        <dbReference type="EMBL" id="QBZ59815.1"/>
    </source>
</evidence>
<reference evidence="3 4" key="1">
    <citation type="journal article" date="2019" name="Mol. Biol. Evol.">
        <title>Blast fungal genomes show frequent chromosomal changes, gene gains and losses, and effector gene turnover.</title>
        <authorList>
            <person name="Gomez Luciano L.B."/>
            <person name="Jason Tsai I."/>
            <person name="Chuma I."/>
            <person name="Tosa Y."/>
            <person name="Chen Y.H."/>
            <person name="Li J.Y."/>
            <person name="Li M.Y."/>
            <person name="Jade Lu M.Y."/>
            <person name="Nakayashiki H."/>
            <person name="Li W.H."/>
        </authorList>
    </citation>
    <scope>NUCLEOTIDE SEQUENCE [LARGE SCALE GENOMIC DNA]</scope>
    <source>
        <strain evidence="3">MZ5-1-6</strain>
    </source>
</reference>